<organism evidence="2 3">
    <name type="scientific">Dichomitus squalens (strain LYAD-421)</name>
    <name type="common">Western red white-rot fungus</name>
    <dbReference type="NCBI Taxonomy" id="732165"/>
    <lineage>
        <taxon>Eukaryota</taxon>
        <taxon>Fungi</taxon>
        <taxon>Dikarya</taxon>
        <taxon>Basidiomycota</taxon>
        <taxon>Agaricomycotina</taxon>
        <taxon>Agaricomycetes</taxon>
        <taxon>Polyporales</taxon>
        <taxon>Polyporaceae</taxon>
        <taxon>Dichomitus</taxon>
    </lineage>
</organism>
<dbReference type="InterPro" id="IPR013238">
    <property type="entry name" value="RNA_pol_III_Rbc25"/>
</dbReference>
<evidence type="ECO:0000313" key="2">
    <source>
        <dbReference type="EMBL" id="EJF58090.1"/>
    </source>
</evidence>
<dbReference type="AlphaFoldDB" id="R7SQQ5"/>
<dbReference type="EMBL" id="JH719440">
    <property type="protein sequence ID" value="EJF58090.1"/>
    <property type="molecule type" value="Genomic_DNA"/>
</dbReference>
<dbReference type="RefSeq" id="XP_007369196.1">
    <property type="nucleotide sequence ID" value="XM_007369134.1"/>
</dbReference>
<dbReference type="InterPro" id="IPR012340">
    <property type="entry name" value="NA-bd_OB-fold"/>
</dbReference>
<evidence type="ECO:0000259" key="1">
    <source>
        <dbReference type="Pfam" id="PF08292"/>
    </source>
</evidence>
<dbReference type="Proteomes" id="UP000053319">
    <property type="component" value="Unassembled WGS sequence"/>
</dbReference>
<dbReference type="HOGENOM" id="CLU_940168_0_0_1"/>
<dbReference type="Gene3D" id="2.40.50.140">
    <property type="entry name" value="Nucleic acid-binding proteins"/>
    <property type="match status" value="1"/>
</dbReference>
<evidence type="ECO:0000313" key="3">
    <source>
        <dbReference type="Proteomes" id="UP000053319"/>
    </source>
</evidence>
<sequence>MPPNFSLTASEFSSLSHRLLSRSASVSTLPLRLLTSADLYYRYIAECFLRPLSLGIRRRSSLAFPFVGAVAPECYTSQSSRSCASEKAFSSRADTLCTGYFNYPPIPVWVSLSLPRRNDNPVLYNIGLCTYGFYLTEVGEVELRYDDGCLVPRVAIRVGNRPCRNEVLLRPVHIITYAQLKVVHLSVTAGFVDGIYVPLVHLPESTALCRAHFWLPDSEVGSHELPDSPLLDRMYINARDAIRVRVESDEFHDDEPRPLKAHQGVQQGGITGRSTLTVCGAPAALGAHRTGATDTL</sequence>
<name>R7SQQ5_DICSQ</name>
<accession>R7SQQ5</accession>
<proteinExistence type="predicted"/>
<dbReference type="KEGG" id="dsq:DICSQDRAFT_67855"/>
<protein>
    <recommendedName>
        <fullName evidence="1">RNA polymerase III subunit Rpc25 domain-containing protein</fullName>
    </recommendedName>
</protein>
<dbReference type="Pfam" id="PF08292">
    <property type="entry name" value="RNA_pol_Rbc25"/>
    <property type="match status" value="1"/>
</dbReference>
<dbReference type="GeneID" id="18843550"/>
<gene>
    <name evidence="2" type="ORF">DICSQDRAFT_67855</name>
</gene>
<reference evidence="2 3" key="1">
    <citation type="journal article" date="2012" name="Science">
        <title>The Paleozoic origin of enzymatic lignin decomposition reconstructed from 31 fungal genomes.</title>
        <authorList>
            <person name="Floudas D."/>
            <person name="Binder M."/>
            <person name="Riley R."/>
            <person name="Barry K."/>
            <person name="Blanchette R.A."/>
            <person name="Henrissat B."/>
            <person name="Martinez A.T."/>
            <person name="Otillar R."/>
            <person name="Spatafora J.W."/>
            <person name="Yadav J.S."/>
            <person name="Aerts A."/>
            <person name="Benoit I."/>
            <person name="Boyd A."/>
            <person name="Carlson A."/>
            <person name="Copeland A."/>
            <person name="Coutinho P.M."/>
            <person name="de Vries R.P."/>
            <person name="Ferreira P."/>
            <person name="Findley K."/>
            <person name="Foster B."/>
            <person name="Gaskell J."/>
            <person name="Glotzer D."/>
            <person name="Gorecki P."/>
            <person name="Heitman J."/>
            <person name="Hesse C."/>
            <person name="Hori C."/>
            <person name="Igarashi K."/>
            <person name="Jurgens J.A."/>
            <person name="Kallen N."/>
            <person name="Kersten P."/>
            <person name="Kohler A."/>
            <person name="Kuees U."/>
            <person name="Kumar T.K.A."/>
            <person name="Kuo A."/>
            <person name="LaButti K."/>
            <person name="Larrondo L.F."/>
            <person name="Lindquist E."/>
            <person name="Ling A."/>
            <person name="Lombard V."/>
            <person name="Lucas S."/>
            <person name="Lundell T."/>
            <person name="Martin R."/>
            <person name="McLaughlin D.J."/>
            <person name="Morgenstern I."/>
            <person name="Morin E."/>
            <person name="Murat C."/>
            <person name="Nagy L.G."/>
            <person name="Nolan M."/>
            <person name="Ohm R.A."/>
            <person name="Patyshakuliyeva A."/>
            <person name="Rokas A."/>
            <person name="Ruiz-Duenas F.J."/>
            <person name="Sabat G."/>
            <person name="Salamov A."/>
            <person name="Samejima M."/>
            <person name="Schmutz J."/>
            <person name="Slot J.C."/>
            <person name="St John F."/>
            <person name="Stenlid J."/>
            <person name="Sun H."/>
            <person name="Sun S."/>
            <person name="Syed K."/>
            <person name="Tsang A."/>
            <person name="Wiebenga A."/>
            <person name="Young D."/>
            <person name="Pisabarro A."/>
            <person name="Eastwood D.C."/>
            <person name="Martin F."/>
            <person name="Cullen D."/>
            <person name="Grigoriev I.V."/>
            <person name="Hibbett D.S."/>
        </authorList>
    </citation>
    <scope>NUCLEOTIDE SEQUENCE [LARGE SCALE GENOMIC DNA]</scope>
    <source>
        <strain evidence="2 3">LYAD-421 SS1</strain>
    </source>
</reference>
<feature type="domain" description="RNA polymerase III subunit Rpc25" evidence="1">
    <location>
        <begin position="185"/>
        <end position="266"/>
    </location>
</feature>